<evidence type="ECO:0000313" key="7">
    <source>
        <dbReference type="Proteomes" id="UP000721236"/>
    </source>
</evidence>
<protein>
    <recommendedName>
        <fullName evidence="5">Major facilitator superfamily (MFS) profile domain-containing protein</fullName>
    </recommendedName>
</protein>
<gene>
    <name evidence="6" type="ORF">LMG21510_00949</name>
</gene>
<feature type="transmembrane region" description="Helical" evidence="4">
    <location>
        <begin position="28"/>
        <end position="45"/>
    </location>
</feature>
<dbReference type="PANTHER" id="PTHR42910">
    <property type="entry name" value="TRANSPORTER SCO4007-RELATED"/>
    <property type="match status" value="1"/>
</dbReference>
<dbReference type="InterPro" id="IPR036259">
    <property type="entry name" value="MFS_trans_sf"/>
</dbReference>
<accession>A0ABN7Y8B5</accession>
<evidence type="ECO:0000256" key="3">
    <source>
        <dbReference type="ARBA" id="ARBA00023136"/>
    </source>
</evidence>
<sequence length="410" mass="41410">MSSLQSAPATAATVRAAQAPAASLPGRLVLLLSAGAGLSVASLYYSQPMLGIMAPDLGASNAAVGFVPTLTQLGYALGILLLAPLGDRFDRRRIILAKSVALGLALLLASFSSGIGVLLAASLAIGLAATMAQDIVPAAATLAPEAERGKVVGTVMTGLLLGILLSRVVSGFVAEQYGWRAMFVVAAASIAAIGLIARRGLPRFVPTSNLSYGALLGSLLTLVRQHPALRRAALAQGLLAVGFSAFWSTLAVMLHGAPFHLGSAAAGMFGLAGAAGALGAPIAGRIADRRGPELVTRLGAALTAVSFASMLFLPMLSGPAQLWVIAASAVGFDLGVQVTLVAHQTIVYGIDPGARSRLNAVLFVSMFTGMAAGAAMGALLLARFGWTGIAAMATLSALGALAVRLLPSRR</sequence>
<keyword evidence="7" id="KW-1185">Reference proteome</keyword>
<feature type="domain" description="Major facilitator superfamily (MFS) profile" evidence="5">
    <location>
        <begin position="28"/>
        <end position="410"/>
    </location>
</feature>
<feature type="transmembrane region" description="Helical" evidence="4">
    <location>
        <begin position="261"/>
        <end position="282"/>
    </location>
</feature>
<keyword evidence="3 4" id="KW-0472">Membrane</keyword>
<dbReference type="SUPFAM" id="SSF103473">
    <property type="entry name" value="MFS general substrate transporter"/>
    <property type="match status" value="1"/>
</dbReference>
<dbReference type="InterPro" id="IPR020846">
    <property type="entry name" value="MFS_dom"/>
</dbReference>
<dbReference type="CDD" id="cd17324">
    <property type="entry name" value="MFS_NepI_like"/>
    <property type="match status" value="1"/>
</dbReference>
<evidence type="ECO:0000256" key="4">
    <source>
        <dbReference type="SAM" id="Phobius"/>
    </source>
</evidence>
<feature type="transmembrane region" description="Helical" evidence="4">
    <location>
        <begin position="322"/>
        <end position="348"/>
    </location>
</feature>
<evidence type="ECO:0000256" key="1">
    <source>
        <dbReference type="ARBA" id="ARBA00022692"/>
    </source>
</evidence>
<evidence type="ECO:0000259" key="5">
    <source>
        <dbReference type="PROSITE" id="PS50850"/>
    </source>
</evidence>
<dbReference type="Proteomes" id="UP000721236">
    <property type="component" value="Unassembled WGS sequence"/>
</dbReference>
<feature type="transmembrane region" description="Helical" evidence="4">
    <location>
        <begin position="234"/>
        <end position="255"/>
    </location>
</feature>
<dbReference type="PANTHER" id="PTHR42910:SF1">
    <property type="entry name" value="MAJOR FACILITATOR SUPERFAMILY (MFS) PROFILE DOMAIN-CONTAINING PROTEIN"/>
    <property type="match status" value="1"/>
</dbReference>
<dbReference type="RefSeq" id="WP_222207023.1">
    <property type="nucleotide sequence ID" value="NZ_CAJZAH010000001.1"/>
</dbReference>
<dbReference type="PROSITE" id="PS50850">
    <property type="entry name" value="MFS"/>
    <property type="match status" value="1"/>
</dbReference>
<dbReference type="InterPro" id="IPR011701">
    <property type="entry name" value="MFS"/>
</dbReference>
<name>A0ABN7Y8B5_9BURK</name>
<keyword evidence="1 4" id="KW-0812">Transmembrane</keyword>
<dbReference type="Gene3D" id="1.20.1250.20">
    <property type="entry name" value="MFS general substrate transporter like domains"/>
    <property type="match status" value="1"/>
</dbReference>
<feature type="transmembrane region" description="Helical" evidence="4">
    <location>
        <begin position="360"/>
        <end position="382"/>
    </location>
</feature>
<feature type="transmembrane region" description="Helical" evidence="4">
    <location>
        <begin position="151"/>
        <end position="170"/>
    </location>
</feature>
<evidence type="ECO:0000256" key="2">
    <source>
        <dbReference type="ARBA" id="ARBA00022989"/>
    </source>
</evidence>
<organism evidence="6 7">
    <name type="scientific">Cupriavidus respiraculi</name>
    <dbReference type="NCBI Taxonomy" id="195930"/>
    <lineage>
        <taxon>Bacteria</taxon>
        <taxon>Pseudomonadati</taxon>
        <taxon>Pseudomonadota</taxon>
        <taxon>Betaproteobacteria</taxon>
        <taxon>Burkholderiales</taxon>
        <taxon>Burkholderiaceae</taxon>
        <taxon>Cupriavidus</taxon>
    </lineage>
</organism>
<comment type="caution">
    <text evidence="6">The sequence shown here is derived from an EMBL/GenBank/DDBJ whole genome shotgun (WGS) entry which is preliminary data.</text>
</comment>
<proteinExistence type="predicted"/>
<feature type="transmembrane region" description="Helical" evidence="4">
    <location>
        <begin position="65"/>
        <end position="83"/>
    </location>
</feature>
<feature type="transmembrane region" description="Helical" evidence="4">
    <location>
        <begin position="294"/>
        <end position="316"/>
    </location>
</feature>
<feature type="transmembrane region" description="Helical" evidence="4">
    <location>
        <begin position="104"/>
        <end position="131"/>
    </location>
</feature>
<evidence type="ECO:0000313" key="6">
    <source>
        <dbReference type="EMBL" id="CAG9168072.1"/>
    </source>
</evidence>
<reference evidence="6 7" key="1">
    <citation type="submission" date="2021-08" db="EMBL/GenBank/DDBJ databases">
        <authorList>
            <person name="Peeters C."/>
        </authorList>
    </citation>
    <scope>NUCLEOTIDE SEQUENCE [LARGE SCALE GENOMIC DNA]</scope>
    <source>
        <strain evidence="6 7">LMG 21510</strain>
    </source>
</reference>
<dbReference type="EMBL" id="CAJZAH010000001">
    <property type="protein sequence ID" value="CAG9168072.1"/>
    <property type="molecule type" value="Genomic_DNA"/>
</dbReference>
<dbReference type="Pfam" id="PF07690">
    <property type="entry name" value="MFS_1"/>
    <property type="match status" value="1"/>
</dbReference>
<keyword evidence="2 4" id="KW-1133">Transmembrane helix</keyword>
<feature type="transmembrane region" description="Helical" evidence="4">
    <location>
        <begin position="388"/>
        <end position="406"/>
    </location>
</feature>